<dbReference type="SUPFAM" id="SSF51338">
    <property type="entry name" value="Composite domain of metallo-dependent hydrolases"/>
    <property type="match status" value="1"/>
</dbReference>
<gene>
    <name evidence="3" type="ORF">DPM19_20835</name>
</gene>
<dbReference type="EMBL" id="QLYX01000009">
    <property type="protein sequence ID" value="RAY13499.1"/>
    <property type="molecule type" value="Genomic_DNA"/>
</dbReference>
<organism evidence="3 4">
    <name type="scientific">Actinomadura craniellae</name>
    <dbReference type="NCBI Taxonomy" id="2231787"/>
    <lineage>
        <taxon>Bacteria</taxon>
        <taxon>Bacillati</taxon>
        <taxon>Actinomycetota</taxon>
        <taxon>Actinomycetes</taxon>
        <taxon>Streptosporangiales</taxon>
        <taxon>Thermomonosporaceae</taxon>
        <taxon>Actinomadura</taxon>
    </lineage>
</organism>
<dbReference type="SUPFAM" id="SSF51556">
    <property type="entry name" value="Metallo-dependent hydrolases"/>
    <property type="match status" value="1"/>
</dbReference>
<accession>A0A365H375</accession>
<protein>
    <submittedName>
        <fullName evidence="3">Formimidoylglutamate deiminase</fullName>
        <ecNumber evidence="3">3.5.3.13</ecNumber>
    </submittedName>
</protein>
<dbReference type="Pfam" id="PF01979">
    <property type="entry name" value="Amidohydro_1"/>
    <property type="match status" value="1"/>
</dbReference>
<dbReference type="PANTHER" id="PTHR43794:SF11">
    <property type="entry name" value="AMIDOHYDROLASE-RELATED DOMAIN-CONTAINING PROTEIN"/>
    <property type="match status" value="1"/>
</dbReference>
<dbReference type="AlphaFoldDB" id="A0A365H375"/>
<dbReference type="Gene3D" id="2.30.40.10">
    <property type="entry name" value="Urease, subunit C, domain 1"/>
    <property type="match status" value="1"/>
</dbReference>
<dbReference type="InterPro" id="IPR010252">
    <property type="entry name" value="HutF"/>
</dbReference>
<evidence type="ECO:0000256" key="1">
    <source>
        <dbReference type="ARBA" id="ARBA00022801"/>
    </source>
</evidence>
<evidence type="ECO:0000259" key="2">
    <source>
        <dbReference type="Pfam" id="PF01979"/>
    </source>
</evidence>
<proteinExistence type="predicted"/>
<keyword evidence="1 3" id="KW-0378">Hydrolase</keyword>
<reference evidence="3 4" key="1">
    <citation type="submission" date="2018-06" db="EMBL/GenBank/DDBJ databases">
        <title>Actinomadura craniellae sp. nov. isolated from marine sponge Craniella sp.</title>
        <authorList>
            <person name="Li L."/>
            <person name="Xu Q.H."/>
            <person name="Lin H.W."/>
            <person name="Lu Y.H."/>
        </authorList>
    </citation>
    <scope>NUCLEOTIDE SEQUENCE [LARGE SCALE GENOMIC DNA]</scope>
    <source>
        <strain evidence="3 4">LHW63021</strain>
    </source>
</reference>
<evidence type="ECO:0000313" key="4">
    <source>
        <dbReference type="Proteomes" id="UP000251891"/>
    </source>
</evidence>
<dbReference type="OrthoDB" id="3204583at2"/>
<sequence length="441" mass="46073">MTSWHAEHAWLGDEVAADVLLEADGPRFASVTPGVGRPPPDAVRLPGLTLPGLANAHSHAFHRALRGRTHAARGTFWTWRERMYAVAERLDPASYRALATAVYAEMALAGITCVGEFHYVHHQPDGTPYEEPNALGEALIAAASDAGIRITLLDACYLTGGIGRPLEGVQLRFGDGTAASWARRVDALRTGGHARAGAAIHSVRAVPRDRLGTVAGWAWRNRTPLHVHLSEQPAENEECRAAYGTSPTRLLLGAGALGPRTVAVHATHLDAADIALLGALGIGVCMCPTTERDLADGIGPARELAAAGVELSLGSDQHAMIDLFEEARAMELDERLRTGVRGHWSAGALLAAATTGGHAALGWPQAGRLEPGAYADLVTLGFGSVRLAGAPPGAEAAVFAAAAADVRSVVVSGRQIVQDGRHLLVGDVPAALRDTIAEVAG</sequence>
<dbReference type="Gene3D" id="3.20.20.140">
    <property type="entry name" value="Metal-dependent hydrolases"/>
    <property type="match status" value="1"/>
</dbReference>
<dbReference type="EC" id="3.5.3.13" evidence="3"/>
<dbReference type="NCBIfam" id="NF006681">
    <property type="entry name" value="PRK09229.1-2"/>
    <property type="match status" value="1"/>
</dbReference>
<dbReference type="InterPro" id="IPR006680">
    <property type="entry name" value="Amidohydro-rel"/>
</dbReference>
<name>A0A365H375_9ACTN</name>
<keyword evidence="4" id="KW-1185">Reference proteome</keyword>
<dbReference type="GO" id="GO:0050416">
    <property type="term" value="F:formimidoylglutamate deiminase activity"/>
    <property type="evidence" value="ECO:0007669"/>
    <property type="project" value="UniProtKB-EC"/>
</dbReference>
<comment type="caution">
    <text evidence="3">The sequence shown here is derived from an EMBL/GenBank/DDBJ whole genome shotgun (WGS) entry which is preliminary data.</text>
</comment>
<dbReference type="NCBIfam" id="TIGR02022">
    <property type="entry name" value="hutF"/>
    <property type="match status" value="1"/>
</dbReference>
<dbReference type="RefSeq" id="WP_111869623.1">
    <property type="nucleotide sequence ID" value="NZ_QLYX01000009.1"/>
</dbReference>
<dbReference type="InterPro" id="IPR032466">
    <property type="entry name" value="Metal_Hydrolase"/>
</dbReference>
<dbReference type="Proteomes" id="UP000251891">
    <property type="component" value="Unassembled WGS sequence"/>
</dbReference>
<dbReference type="InterPro" id="IPR011059">
    <property type="entry name" value="Metal-dep_hydrolase_composite"/>
</dbReference>
<feature type="domain" description="Amidohydrolase-related" evidence="2">
    <location>
        <begin position="50"/>
        <end position="415"/>
    </location>
</feature>
<dbReference type="PANTHER" id="PTHR43794">
    <property type="entry name" value="AMINOHYDROLASE SSNA-RELATED"/>
    <property type="match status" value="1"/>
</dbReference>
<dbReference type="InterPro" id="IPR050287">
    <property type="entry name" value="MTA/SAH_deaminase"/>
</dbReference>
<evidence type="ECO:0000313" key="3">
    <source>
        <dbReference type="EMBL" id="RAY13499.1"/>
    </source>
</evidence>